<keyword evidence="5 7" id="KW-0472">Membrane</keyword>
<evidence type="ECO:0000256" key="4">
    <source>
        <dbReference type="ARBA" id="ARBA00022989"/>
    </source>
</evidence>
<keyword evidence="9" id="KW-1185">Reference proteome</keyword>
<evidence type="ECO:0000256" key="6">
    <source>
        <dbReference type="SAM" id="MobiDB-lite"/>
    </source>
</evidence>
<dbReference type="STRING" id="84724.SAMN04488564_11730"/>
<proteinExistence type="predicted"/>
<dbReference type="GO" id="GO:0022857">
    <property type="term" value="F:transmembrane transporter activity"/>
    <property type="evidence" value="ECO:0007669"/>
    <property type="project" value="TreeGrafter"/>
</dbReference>
<comment type="subcellular location">
    <subcellularLocation>
        <location evidence="1">Cell membrane</location>
        <topology evidence="1">Multi-pass membrane protein</topology>
    </subcellularLocation>
</comment>
<dbReference type="PANTHER" id="PTHR43124">
    <property type="entry name" value="PURINE EFFLUX PUMP PBUE"/>
    <property type="match status" value="1"/>
</dbReference>
<name>A0A1I6FGN1_9PSEU</name>
<accession>A0A1I6FGN1</accession>
<dbReference type="Proteomes" id="UP000198583">
    <property type="component" value="Unassembled WGS sequence"/>
</dbReference>
<feature type="transmembrane region" description="Helical" evidence="7">
    <location>
        <begin position="29"/>
        <end position="46"/>
    </location>
</feature>
<organism evidence="8 9">
    <name type="scientific">Lentzea waywayandensis</name>
    <dbReference type="NCBI Taxonomy" id="84724"/>
    <lineage>
        <taxon>Bacteria</taxon>
        <taxon>Bacillati</taxon>
        <taxon>Actinomycetota</taxon>
        <taxon>Actinomycetes</taxon>
        <taxon>Pseudonocardiales</taxon>
        <taxon>Pseudonocardiaceae</taxon>
        <taxon>Lentzea</taxon>
    </lineage>
</organism>
<feature type="region of interest" description="Disordered" evidence="6">
    <location>
        <begin position="135"/>
        <end position="157"/>
    </location>
</feature>
<evidence type="ECO:0000256" key="3">
    <source>
        <dbReference type="ARBA" id="ARBA00022692"/>
    </source>
</evidence>
<dbReference type="SUPFAM" id="SSF103473">
    <property type="entry name" value="MFS general substrate transporter"/>
    <property type="match status" value="1"/>
</dbReference>
<evidence type="ECO:0000313" key="9">
    <source>
        <dbReference type="Proteomes" id="UP000198583"/>
    </source>
</evidence>
<evidence type="ECO:0000256" key="7">
    <source>
        <dbReference type="SAM" id="Phobius"/>
    </source>
</evidence>
<evidence type="ECO:0000313" key="8">
    <source>
        <dbReference type="EMBL" id="SFR29106.1"/>
    </source>
</evidence>
<reference evidence="9" key="1">
    <citation type="submission" date="2016-10" db="EMBL/GenBank/DDBJ databases">
        <authorList>
            <person name="Varghese N."/>
            <person name="Submissions S."/>
        </authorList>
    </citation>
    <scope>NUCLEOTIDE SEQUENCE [LARGE SCALE GENOMIC DNA]</scope>
    <source>
        <strain evidence="9">DSM 44232</strain>
    </source>
</reference>
<evidence type="ECO:0000256" key="5">
    <source>
        <dbReference type="ARBA" id="ARBA00023136"/>
    </source>
</evidence>
<protein>
    <recommendedName>
        <fullName evidence="10">Major facilitator superfamily (MFS) profile domain-containing protein</fullName>
    </recommendedName>
</protein>
<feature type="transmembrane region" description="Helical" evidence="7">
    <location>
        <begin position="95"/>
        <end position="113"/>
    </location>
</feature>
<dbReference type="Gene3D" id="1.20.1250.20">
    <property type="entry name" value="MFS general substrate transporter like domains"/>
    <property type="match status" value="1"/>
</dbReference>
<dbReference type="InterPro" id="IPR050189">
    <property type="entry name" value="MFS_Efflux_Transporters"/>
</dbReference>
<evidence type="ECO:0000256" key="2">
    <source>
        <dbReference type="ARBA" id="ARBA00022475"/>
    </source>
</evidence>
<evidence type="ECO:0008006" key="10">
    <source>
        <dbReference type="Google" id="ProtNLM"/>
    </source>
</evidence>
<keyword evidence="2" id="KW-1003">Cell membrane</keyword>
<dbReference type="PANTHER" id="PTHR43124:SF3">
    <property type="entry name" value="CHLORAMPHENICOL EFFLUX PUMP RV0191"/>
    <property type="match status" value="1"/>
</dbReference>
<dbReference type="RefSeq" id="WP_245822665.1">
    <property type="nucleotide sequence ID" value="NZ_FOYL01000017.1"/>
</dbReference>
<keyword evidence="3 7" id="KW-0812">Transmembrane</keyword>
<dbReference type="AlphaFoldDB" id="A0A1I6FGN1"/>
<dbReference type="EMBL" id="FOYL01000017">
    <property type="protein sequence ID" value="SFR29106.1"/>
    <property type="molecule type" value="Genomic_DNA"/>
</dbReference>
<feature type="transmembrane region" description="Helical" evidence="7">
    <location>
        <begin position="66"/>
        <end position="88"/>
    </location>
</feature>
<sequence>MHQHAYVGQCAVEEKRHTVARSPIRNPKLALFALALGTFAIGTGEFGSNGVIQLLASDLDVSIPVATYAITAYAFGVVIGSPAITLLAAGVNRRALLLGLVVLFLIGNGLPRWHRTSRCSSSAGSSAAVCRVRSSAQGPLSPRTCTGRARAARPSPP</sequence>
<gene>
    <name evidence="8" type="ORF">SAMN04488564_11730</name>
</gene>
<evidence type="ECO:0000256" key="1">
    <source>
        <dbReference type="ARBA" id="ARBA00004651"/>
    </source>
</evidence>
<dbReference type="GO" id="GO:0005886">
    <property type="term" value="C:plasma membrane"/>
    <property type="evidence" value="ECO:0007669"/>
    <property type="project" value="UniProtKB-SubCell"/>
</dbReference>
<dbReference type="InterPro" id="IPR036259">
    <property type="entry name" value="MFS_trans_sf"/>
</dbReference>
<keyword evidence="4 7" id="KW-1133">Transmembrane helix</keyword>